<protein>
    <submittedName>
        <fullName evidence="3">DUF4830 domain-containing protein</fullName>
    </submittedName>
</protein>
<dbReference type="InterPro" id="IPR032257">
    <property type="entry name" value="DUF4830"/>
</dbReference>
<reference evidence="3" key="2">
    <citation type="journal article" date="2021" name="PeerJ">
        <title>Extensive microbial diversity within the chicken gut microbiome revealed by metagenomics and culture.</title>
        <authorList>
            <person name="Gilroy R."/>
            <person name="Ravi A."/>
            <person name="Getino M."/>
            <person name="Pursley I."/>
            <person name="Horton D.L."/>
            <person name="Alikhan N.F."/>
            <person name="Baker D."/>
            <person name="Gharbi K."/>
            <person name="Hall N."/>
            <person name="Watson M."/>
            <person name="Adriaenssens E.M."/>
            <person name="Foster-Nyarko E."/>
            <person name="Jarju S."/>
            <person name="Secka A."/>
            <person name="Antonio M."/>
            <person name="Oren A."/>
            <person name="Chaudhuri R.R."/>
            <person name="La Ragione R."/>
            <person name="Hildebrand F."/>
            <person name="Pallen M.J."/>
        </authorList>
    </citation>
    <scope>NUCLEOTIDE SEQUENCE</scope>
    <source>
        <strain evidence="3">USAMLcec3-3695</strain>
    </source>
</reference>
<evidence type="ECO:0000313" key="4">
    <source>
        <dbReference type="Proteomes" id="UP000824109"/>
    </source>
</evidence>
<keyword evidence="1" id="KW-0732">Signal</keyword>
<evidence type="ECO:0000313" key="3">
    <source>
        <dbReference type="EMBL" id="HIU57607.1"/>
    </source>
</evidence>
<dbReference type="Pfam" id="PF16112">
    <property type="entry name" value="DUF4830"/>
    <property type="match status" value="1"/>
</dbReference>
<comment type="caution">
    <text evidence="3">The sequence shown here is derived from an EMBL/GenBank/DDBJ whole genome shotgun (WGS) entry which is preliminary data.</text>
</comment>
<accession>A0A9D1SFC0</accession>
<dbReference type="AlphaFoldDB" id="A0A9D1SFC0"/>
<feature type="domain" description="DUF4830" evidence="2">
    <location>
        <begin position="38"/>
        <end position="116"/>
    </location>
</feature>
<evidence type="ECO:0000259" key="2">
    <source>
        <dbReference type="Pfam" id="PF16112"/>
    </source>
</evidence>
<sequence>MKLLRTVLIISALSASAVFAAAYTALSDDGGKEKCIVFLSGFGWRTDGEPSSEDTVNIPPVFDEVYKSYNKIQLEAGLDLTPYAGKSGTRYTFTVTNYPTDVGEPVYADVIVIDGEPVAGDIMTVSIRGFMHSLAKNAPAS</sequence>
<feature type="signal peptide" evidence="1">
    <location>
        <begin position="1"/>
        <end position="20"/>
    </location>
</feature>
<proteinExistence type="predicted"/>
<gene>
    <name evidence="3" type="ORF">IAA61_07320</name>
</gene>
<reference evidence="3" key="1">
    <citation type="submission" date="2020-10" db="EMBL/GenBank/DDBJ databases">
        <authorList>
            <person name="Gilroy R."/>
        </authorList>
    </citation>
    <scope>NUCLEOTIDE SEQUENCE</scope>
    <source>
        <strain evidence="3">USAMLcec3-3695</strain>
    </source>
</reference>
<feature type="chain" id="PRO_5039457942" evidence="1">
    <location>
        <begin position="21"/>
        <end position="141"/>
    </location>
</feature>
<dbReference type="Proteomes" id="UP000824109">
    <property type="component" value="Unassembled WGS sequence"/>
</dbReference>
<dbReference type="EMBL" id="DVNB01000077">
    <property type="protein sequence ID" value="HIU57607.1"/>
    <property type="molecule type" value="Genomic_DNA"/>
</dbReference>
<organism evidence="3 4">
    <name type="scientific">Candidatus Ornithomonoglobus merdipullorum</name>
    <dbReference type="NCBI Taxonomy" id="2840895"/>
    <lineage>
        <taxon>Bacteria</taxon>
        <taxon>Bacillati</taxon>
        <taxon>Bacillota</taxon>
        <taxon>Clostridia</taxon>
        <taxon>Candidatus Ornithomonoglobus</taxon>
    </lineage>
</organism>
<name>A0A9D1SFC0_9FIRM</name>
<evidence type="ECO:0000256" key="1">
    <source>
        <dbReference type="SAM" id="SignalP"/>
    </source>
</evidence>